<dbReference type="PANTHER" id="PTHR34075:SF5">
    <property type="entry name" value="BLR3430 PROTEIN"/>
    <property type="match status" value="1"/>
</dbReference>
<dbReference type="AlphaFoldDB" id="A0A838L4X6"/>
<evidence type="ECO:0000313" key="2">
    <source>
        <dbReference type="EMBL" id="MBA2933745.1"/>
    </source>
</evidence>
<evidence type="ECO:0000313" key="3">
    <source>
        <dbReference type="Proteomes" id="UP000570166"/>
    </source>
</evidence>
<dbReference type="Pfam" id="PF01796">
    <property type="entry name" value="OB_ChsH2_C"/>
    <property type="match status" value="1"/>
</dbReference>
<dbReference type="SUPFAM" id="SSF50249">
    <property type="entry name" value="Nucleic acid-binding proteins"/>
    <property type="match status" value="1"/>
</dbReference>
<proteinExistence type="predicted"/>
<dbReference type="EMBL" id="JACEIB010000003">
    <property type="protein sequence ID" value="MBA2933745.1"/>
    <property type="molecule type" value="Genomic_DNA"/>
</dbReference>
<evidence type="ECO:0000259" key="1">
    <source>
        <dbReference type="Pfam" id="PF01796"/>
    </source>
</evidence>
<dbReference type="InterPro" id="IPR012340">
    <property type="entry name" value="NA-bd_OB-fold"/>
</dbReference>
<comment type="caution">
    <text evidence="2">The sequence shown here is derived from an EMBL/GenBank/DDBJ whole genome shotgun (WGS) entry which is preliminary data.</text>
</comment>
<keyword evidence="3" id="KW-1185">Reference proteome</keyword>
<sequence length="114" mass="12728">MPRCASCDHWTWPAHFRCGQCGSWEFAWTPVTLEGAIFSWTRSWYAFDRVMERKEDVPYVSLVVELPQAGGARVMGVLTGDDSRAAIGAKVRGTILPPSPKTKHYPSVTWAIVS</sequence>
<dbReference type="InterPro" id="IPR052513">
    <property type="entry name" value="Thioester_dehydratase-like"/>
</dbReference>
<feature type="domain" description="ChsH2 C-terminal OB-fold" evidence="1">
    <location>
        <begin position="28"/>
        <end position="92"/>
    </location>
</feature>
<dbReference type="Proteomes" id="UP000570166">
    <property type="component" value="Unassembled WGS sequence"/>
</dbReference>
<organism evidence="2 3">
    <name type="scientific">Sphingomonas chungangi</name>
    <dbReference type="NCBI Taxonomy" id="2683589"/>
    <lineage>
        <taxon>Bacteria</taxon>
        <taxon>Pseudomonadati</taxon>
        <taxon>Pseudomonadota</taxon>
        <taxon>Alphaproteobacteria</taxon>
        <taxon>Sphingomonadales</taxon>
        <taxon>Sphingomonadaceae</taxon>
        <taxon>Sphingomonas</taxon>
    </lineage>
</organism>
<accession>A0A838L4X6</accession>
<dbReference type="PANTHER" id="PTHR34075">
    <property type="entry name" value="BLR3430 PROTEIN"/>
    <property type="match status" value="1"/>
</dbReference>
<dbReference type="InterPro" id="IPR002878">
    <property type="entry name" value="ChsH2_C"/>
</dbReference>
<name>A0A838L4X6_9SPHN</name>
<gene>
    <name evidence="2" type="ORF">HZF05_06490</name>
</gene>
<reference evidence="2 3" key="1">
    <citation type="submission" date="2020-07" db="EMBL/GenBank/DDBJ databases">
        <authorList>
            <person name="Sun Q."/>
        </authorList>
    </citation>
    <scope>NUCLEOTIDE SEQUENCE [LARGE SCALE GENOMIC DNA]</scope>
    <source>
        <strain evidence="2 3">CGMCC 1.13654</strain>
    </source>
</reference>
<protein>
    <submittedName>
        <fullName evidence="2">OB-fold domain-containing protein</fullName>
    </submittedName>
</protein>